<keyword evidence="4" id="KW-1185">Reference proteome</keyword>
<sequence length="194" mass="19928">MMRRARSIAVLGFLLAGAIGIISSTQTWLTVTRADGAAELLVPGASALPLLAPLSLAVLALGAALSIVGPVLRYVFALLAAAGAVLLITMTVPLAFAPPIAAVAPTVTEATGLAGDEAMRDIIAVIAPTAWPSIALVGWALLFAAAVFTLVTARGWKRGGRRYQADADAHNRNDGPLDPVDSWDELSHGTDPTS</sequence>
<accession>A0ABU8LMY8</accession>
<dbReference type="Proteomes" id="UP001366085">
    <property type="component" value="Unassembled WGS sequence"/>
</dbReference>
<proteinExistence type="predicted"/>
<dbReference type="EMBL" id="JBBDGN010000015">
    <property type="protein sequence ID" value="MEJ1092679.1"/>
    <property type="molecule type" value="Genomic_DNA"/>
</dbReference>
<name>A0ABU8LMY8_9MICO</name>
<organism evidence="3 4">
    <name type="scientific">Microbacterium istanbulense</name>
    <dbReference type="NCBI Taxonomy" id="3122049"/>
    <lineage>
        <taxon>Bacteria</taxon>
        <taxon>Bacillati</taxon>
        <taxon>Actinomycetota</taxon>
        <taxon>Actinomycetes</taxon>
        <taxon>Micrococcales</taxon>
        <taxon>Microbacteriaceae</taxon>
        <taxon>Microbacterium</taxon>
    </lineage>
</organism>
<dbReference type="RefSeq" id="WP_337321473.1">
    <property type="nucleotide sequence ID" value="NZ_JBBDGN010000015.1"/>
</dbReference>
<evidence type="ECO:0000313" key="4">
    <source>
        <dbReference type="Proteomes" id="UP001366085"/>
    </source>
</evidence>
<feature type="region of interest" description="Disordered" evidence="1">
    <location>
        <begin position="167"/>
        <end position="194"/>
    </location>
</feature>
<comment type="caution">
    <text evidence="3">The sequence shown here is derived from an EMBL/GenBank/DDBJ whole genome shotgun (WGS) entry which is preliminary data.</text>
</comment>
<evidence type="ECO:0000256" key="1">
    <source>
        <dbReference type="SAM" id="MobiDB-lite"/>
    </source>
</evidence>
<evidence type="ECO:0000313" key="3">
    <source>
        <dbReference type="EMBL" id="MEJ1092679.1"/>
    </source>
</evidence>
<dbReference type="InterPro" id="IPR019051">
    <property type="entry name" value="Trp_biosyn_TM_oprn/chp"/>
</dbReference>
<keyword evidence="2" id="KW-0812">Transmembrane</keyword>
<keyword evidence="2" id="KW-1133">Transmembrane helix</keyword>
<feature type="transmembrane region" description="Helical" evidence="2">
    <location>
        <begin position="48"/>
        <end position="68"/>
    </location>
</feature>
<feature type="transmembrane region" description="Helical" evidence="2">
    <location>
        <begin position="130"/>
        <end position="153"/>
    </location>
</feature>
<evidence type="ECO:0000256" key="2">
    <source>
        <dbReference type="SAM" id="Phobius"/>
    </source>
</evidence>
<protein>
    <submittedName>
        <fullName evidence="3">Trp biosynthesis-associated membrane protein</fullName>
    </submittedName>
</protein>
<keyword evidence="2" id="KW-0472">Membrane</keyword>
<feature type="transmembrane region" description="Helical" evidence="2">
    <location>
        <begin position="75"/>
        <end position="96"/>
    </location>
</feature>
<gene>
    <name evidence="3" type="ORF">WDU93_13390</name>
</gene>
<reference evidence="3 4" key="1">
    <citation type="submission" date="2024-02" db="EMBL/GenBank/DDBJ databases">
        <authorList>
            <person name="Saticioglu I.B."/>
        </authorList>
    </citation>
    <scope>NUCLEOTIDE SEQUENCE [LARGE SCALE GENOMIC DNA]</scope>
    <source>
        <strain evidence="3 4">Mu-43</strain>
    </source>
</reference>
<dbReference type="Pfam" id="PF09534">
    <property type="entry name" value="Trp_oprn_chp"/>
    <property type="match status" value="1"/>
</dbReference>